<organism evidence="2 3">
    <name type="scientific">Kocuria rhizophila (strain ATCC 9341 / DSM 348 / NBRC 103217 / DC2201)</name>
    <dbReference type="NCBI Taxonomy" id="378753"/>
    <lineage>
        <taxon>Bacteria</taxon>
        <taxon>Bacillati</taxon>
        <taxon>Actinomycetota</taxon>
        <taxon>Actinomycetes</taxon>
        <taxon>Micrococcales</taxon>
        <taxon>Micrococcaceae</taxon>
        <taxon>Kocuria</taxon>
    </lineage>
</organism>
<dbReference type="AlphaFoldDB" id="B2GLV2"/>
<dbReference type="Proteomes" id="UP000008838">
    <property type="component" value="Chromosome"/>
</dbReference>
<feature type="compositionally biased region" description="Low complexity" evidence="1">
    <location>
        <begin position="9"/>
        <end position="20"/>
    </location>
</feature>
<feature type="region of interest" description="Disordered" evidence="1">
    <location>
        <begin position="1"/>
        <end position="60"/>
    </location>
</feature>
<sequence>MRGRRRLSRGALARLTTAPARRTRGARHDHGTRPRTRRPDLVTPVAAPGGGRGAPSTVPA</sequence>
<dbReference type="EMBL" id="AP009152">
    <property type="protein sequence ID" value="BAG29293.1"/>
    <property type="molecule type" value="Genomic_DNA"/>
</dbReference>
<dbReference type="HOGENOM" id="CLU_2935516_0_0_11"/>
<evidence type="ECO:0000313" key="2">
    <source>
        <dbReference type="EMBL" id="BAG29293.1"/>
    </source>
</evidence>
<gene>
    <name evidence="2" type="ordered locus">KRH_09460</name>
</gene>
<dbReference type="KEGG" id="krh:KRH_09460"/>
<accession>B2GLV2</accession>
<dbReference type="STRING" id="378753.KRH_09460"/>
<name>B2GLV2_KOCRD</name>
<evidence type="ECO:0000256" key="1">
    <source>
        <dbReference type="SAM" id="MobiDB-lite"/>
    </source>
</evidence>
<feature type="compositionally biased region" description="Basic and acidic residues" evidence="1">
    <location>
        <begin position="26"/>
        <end position="40"/>
    </location>
</feature>
<proteinExistence type="predicted"/>
<evidence type="ECO:0000313" key="3">
    <source>
        <dbReference type="Proteomes" id="UP000008838"/>
    </source>
</evidence>
<keyword evidence="3" id="KW-1185">Reference proteome</keyword>
<protein>
    <submittedName>
        <fullName evidence="2">Uncharacterized protein</fullName>
    </submittedName>
</protein>
<reference evidence="2 3" key="1">
    <citation type="journal article" date="2008" name="J. Bacteriol.">
        <title>Complete genome sequence of the soil actinomycete Kocuria rhizophila.</title>
        <authorList>
            <person name="Takarada H."/>
            <person name="Sekine M."/>
            <person name="Kosugi H."/>
            <person name="Matsuo Y."/>
            <person name="Fujisawa T."/>
            <person name="Omata S."/>
            <person name="Kishi E."/>
            <person name="Shimizu A."/>
            <person name="Tsukatani N."/>
            <person name="Tanikawa S."/>
            <person name="Fujita N."/>
            <person name="Harayama S."/>
        </authorList>
    </citation>
    <scope>NUCLEOTIDE SEQUENCE [LARGE SCALE GENOMIC DNA]</scope>
    <source>
        <strain evidence="3">ATCC 9341 / DSM 348 / NBRC 103217 / DC2201</strain>
    </source>
</reference>